<evidence type="ECO:0000313" key="3">
    <source>
        <dbReference type="Proteomes" id="UP001230915"/>
    </source>
</evidence>
<name>A0ABU0ZY67_9FLAO</name>
<keyword evidence="1" id="KW-1133">Transmembrane helix</keyword>
<keyword evidence="3" id="KW-1185">Reference proteome</keyword>
<sequence length="136" mass="15775">MIFLFLLINLLLYGILVAIAFLKRGFYKKNAKLYKASFFYTKLIFKSKISLVNRPKLAILKFKKSQKYAWFNVANPDMTSSFNAFEINILSENHTQRDCILILKNEDNANNAVEFLSSNFPLKLEMFNPDFSKGTP</sequence>
<comment type="caution">
    <text evidence="2">The sequence shown here is derived from an EMBL/GenBank/DDBJ whole genome shotgun (WGS) entry which is preliminary data.</text>
</comment>
<keyword evidence="1" id="KW-0812">Transmembrane</keyword>
<organism evidence="2 3">
    <name type="scientific">Mesonia profundi</name>
    <dbReference type="NCBI Taxonomy" id="3070998"/>
    <lineage>
        <taxon>Bacteria</taxon>
        <taxon>Pseudomonadati</taxon>
        <taxon>Bacteroidota</taxon>
        <taxon>Flavobacteriia</taxon>
        <taxon>Flavobacteriales</taxon>
        <taxon>Flavobacteriaceae</taxon>
        <taxon>Mesonia</taxon>
    </lineage>
</organism>
<protein>
    <submittedName>
        <fullName evidence="2">Uncharacterized protein</fullName>
    </submittedName>
</protein>
<dbReference type="EMBL" id="JAVHUL010000004">
    <property type="protein sequence ID" value="MDQ7916413.1"/>
    <property type="molecule type" value="Genomic_DNA"/>
</dbReference>
<feature type="transmembrane region" description="Helical" evidence="1">
    <location>
        <begin position="6"/>
        <end position="22"/>
    </location>
</feature>
<evidence type="ECO:0000313" key="2">
    <source>
        <dbReference type="EMBL" id="MDQ7916413.1"/>
    </source>
</evidence>
<dbReference type="Proteomes" id="UP001230915">
    <property type="component" value="Unassembled WGS sequence"/>
</dbReference>
<evidence type="ECO:0000256" key="1">
    <source>
        <dbReference type="SAM" id="Phobius"/>
    </source>
</evidence>
<dbReference type="RefSeq" id="WP_308863063.1">
    <property type="nucleotide sequence ID" value="NZ_JAVHUL010000004.1"/>
</dbReference>
<gene>
    <name evidence="2" type="ORF">RBU60_02415</name>
</gene>
<keyword evidence="1" id="KW-0472">Membrane</keyword>
<reference evidence="2 3" key="1">
    <citation type="submission" date="2023-08" db="EMBL/GenBank/DDBJ databases">
        <title>Mesonia sp. MT50, isolated from deep-sea sediment of the Mariana Trench.</title>
        <authorList>
            <person name="Fu H."/>
        </authorList>
    </citation>
    <scope>NUCLEOTIDE SEQUENCE [LARGE SCALE GENOMIC DNA]</scope>
    <source>
        <strain evidence="2 3">MT50</strain>
    </source>
</reference>
<proteinExistence type="predicted"/>
<accession>A0ABU0ZY67</accession>